<dbReference type="STRING" id="3988.B9T9F0"/>
<dbReference type="PRINTS" id="PR00081">
    <property type="entry name" value="GDHRDH"/>
</dbReference>
<dbReference type="Pfam" id="PF00106">
    <property type="entry name" value="adh_short"/>
    <property type="match status" value="1"/>
</dbReference>
<dbReference type="GO" id="GO:0033989">
    <property type="term" value="F:3alpha,7alpha,12alpha-trihydroxy-5beta-cholest-24-enoyl-CoA hydratase activity"/>
    <property type="evidence" value="ECO:0007669"/>
    <property type="project" value="UniProtKB-EC"/>
</dbReference>
<dbReference type="eggNOG" id="KOG1200">
    <property type="taxonomic scope" value="Eukaryota"/>
</dbReference>
<dbReference type="EMBL" id="EQ975353">
    <property type="protein sequence ID" value="EEF27519.1"/>
    <property type="molecule type" value="Genomic_DNA"/>
</dbReference>
<evidence type="ECO:0000256" key="1">
    <source>
        <dbReference type="ARBA" id="ARBA00006484"/>
    </source>
</evidence>
<evidence type="ECO:0000313" key="4">
    <source>
        <dbReference type="EMBL" id="EEF27519.1"/>
    </source>
</evidence>
<keyword evidence="5" id="KW-1185">Reference proteome</keyword>
<keyword evidence="2" id="KW-0560">Oxidoreductase</keyword>
<keyword evidence="4" id="KW-0456">Lyase</keyword>
<dbReference type="GO" id="GO:0005777">
    <property type="term" value="C:peroxisome"/>
    <property type="evidence" value="ECO:0000318"/>
    <property type="project" value="GO_Central"/>
</dbReference>
<comment type="similarity">
    <text evidence="1">Belongs to the short-chain dehydrogenases/reductases (SDR) family.</text>
</comment>
<protein>
    <submittedName>
        <fullName evidence="4">Estradiol 17 beta-dehydrogenase, putative</fullName>
        <ecNumber evidence="4">4.2.1.107</ecNumber>
    </submittedName>
</protein>
<dbReference type="AlphaFoldDB" id="B9T9F0"/>
<reference evidence="5" key="1">
    <citation type="journal article" date="2010" name="Nat. Biotechnol.">
        <title>Draft genome sequence of the oilseed species Ricinus communis.</title>
        <authorList>
            <person name="Chan A.P."/>
            <person name="Crabtree J."/>
            <person name="Zhao Q."/>
            <person name="Lorenzi H."/>
            <person name="Orvis J."/>
            <person name="Puiu D."/>
            <person name="Melake-Berhan A."/>
            <person name="Jones K.M."/>
            <person name="Redman J."/>
            <person name="Chen G."/>
            <person name="Cahoon E.B."/>
            <person name="Gedil M."/>
            <person name="Stanke M."/>
            <person name="Haas B.J."/>
            <person name="Wortman J.R."/>
            <person name="Fraser-Liggett C.M."/>
            <person name="Ravel J."/>
            <person name="Rabinowicz P.D."/>
        </authorList>
    </citation>
    <scope>NUCLEOTIDE SEQUENCE [LARGE SCALE GENOMIC DNA]</scope>
    <source>
        <strain evidence="5">cv. Hale</strain>
    </source>
</reference>
<dbReference type="SUPFAM" id="SSF51735">
    <property type="entry name" value="NAD(P)-binding Rossmann-fold domains"/>
    <property type="match status" value="1"/>
</dbReference>
<dbReference type="PANTHER" id="PTHR45024">
    <property type="entry name" value="DEHYDROGENASES, SHORT CHAIN"/>
    <property type="match status" value="1"/>
</dbReference>
<evidence type="ECO:0000259" key="3">
    <source>
        <dbReference type="SMART" id="SM00822"/>
    </source>
</evidence>
<name>B9T9F0_RICCO</name>
<dbReference type="InterPro" id="IPR051687">
    <property type="entry name" value="Peroxisomal_Beta-Oxidation"/>
</dbReference>
<dbReference type="Proteomes" id="UP000008311">
    <property type="component" value="Unassembled WGS sequence"/>
</dbReference>
<dbReference type="GO" id="GO:0003857">
    <property type="term" value="F:(3S)-3-hydroxyacyl-CoA dehydrogenase (NAD+) activity"/>
    <property type="evidence" value="ECO:0000318"/>
    <property type="project" value="GO_Central"/>
</dbReference>
<sequence>MTAIDFTNRVAIITGAGGGLGRAYALDLAGRGAAVVVNDIGKEAADKVVQEIVAAGGKAIANYESVGTRAGADANVATAMDNYGRVDIVINNAGNQANGRFENMSDADYESVLAVHLKGAFALSQSAYKVMMKQQYGRFLFTSSSSGIFGHFIRANYASAKAGLIGLMHAVYLEGARYNITANALLPVAAPTASKLGKVPENTLWPDWEARMPERQPEVAHLADAMTPAHVAGLVTYLVSEACTASGGMYSAVGSRFSRVFIGATQGWMKAGAAPASAEEIEAHFAQIQDRAGFEEYPSLAHEMLAVSRRRAELKG</sequence>
<dbReference type="InParanoid" id="B9T9F0"/>
<dbReference type="InterPro" id="IPR036291">
    <property type="entry name" value="NAD(P)-bd_dom_sf"/>
</dbReference>
<dbReference type="InterPro" id="IPR057326">
    <property type="entry name" value="KR_dom"/>
</dbReference>
<gene>
    <name evidence="4" type="ORF">RCOM_0375500</name>
</gene>
<evidence type="ECO:0000256" key="2">
    <source>
        <dbReference type="ARBA" id="ARBA00023002"/>
    </source>
</evidence>
<accession>B9T9F0</accession>
<feature type="domain" description="Ketoreductase" evidence="3">
    <location>
        <begin position="9"/>
        <end position="191"/>
    </location>
</feature>
<dbReference type="PANTHER" id="PTHR45024:SF2">
    <property type="entry name" value="SCP2 DOMAIN-CONTAINING PROTEIN"/>
    <property type="match status" value="1"/>
</dbReference>
<dbReference type="GO" id="GO:0006635">
    <property type="term" value="P:fatty acid beta-oxidation"/>
    <property type="evidence" value="ECO:0000318"/>
    <property type="project" value="GO_Central"/>
</dbReference>
<dbReference type="GO" id="GO:0004300">
    <property type="term" value="F:enoyl-CoA hydratase activity"/>
    <property type="evidence" value="ECO:0000318"/>
    <property type="project" value="GO_Central"/>
</dbReference>
<organism evidence="4 5">
    <name type="scientific">Ricinus communis</name>
    <name type="common">Castor bean</name>
    <dbReference type="NCBI Taxonomy" id="3988"/>
    <lineage>
        <taxon>Eukaryota</taxon>
        <taxon>Viridiplantae</taxon>
        <taxon>Streptophyta</taxon>
        <taxon>Embryophyta</taxon>
        <taxon>Tracheophyta</taxon>
        <taxon>Spermatophyta</taxon>
        <taxon>Magnoliopsida</taxon>
        <taxon>eudicotyledons</taxon>
        <taxon>Gunneridae</taxon>
        <taxon>Pentapetalae</taxon>
        <taxon>rosids</taxon>
        <taxon>fabids</taxon>
        <taxon>Malpighiales</taxon>
        <taxon>Euphorbiaceae</taxon>
        <taxon>Acalyphoideae</taxon>
        <taxon>Acalypheae</taxon>
        <taxon>Ricinus</taxon>
    </lineage>
</organism>
<proteinExistence type="inferred from homology"/>
<dbReference type="Gene3D" id="3.40.50.720">
    <property type="entry name" value="NAD(P)-binding Rossmann-like Domain"/>
    <property type="match status" value="1"/>
</dbReference>
<dbReference type="InterPro" id="IPR002347">
    <property type="entry name" value="SDR_fam"/>
</dbReference>
<evidence type="ECO:0000313" key="5">
    <source>
        <dbReference type="Proteomes" id="UP000008311"/>
    </source>
</evidence>
<dbReference type="EC" id="4.2.1.107" evidence="4"/>
<dbReference type="SMART" id="SM00822">
    <property type="entry name" value="PKS_KR"/>
    <property type="match status" value="1"/>
</dbReference>